<comment type="caution">
    <text evidence="8">The sequence shown here is derived from an EMBL/GenBank/DDBJ whole genome shotgun (WGS) entry which is preliminary data.</text>
</comment>
<dbReference type="PANTHER" id="PTHR15622:SF2">
    <property type="entry name" value="U4_U6 SMALL NUCLEAR RIBONUCLEOPROTEIN PRP4"/>
    <property type="match status" value="1"/>
</dbReference>
<dbReference type="PRINTS" id="PR00320">
    <property type="entry name" value="GPROTEINBRPT"/>
</dbReference>
<dbReference type="InterPro" id="IPR057855">
    <property type="entry name" value="Beta-prop_WDR19_1st"/>
</dbReference>
<dbReference type="STRING" id="485913.Krac_10819"/>
<dbReference type="InterPro" id="IPR020472">
    <property type="entry name" value="WD40_PAC1"/>
</dbReference>
<evidence type="ECO:0000256" key="6">
    <source>
        <dbReference type="SAM" id="Phobius"/>
    </source>
</evidence>
<dbReference type="PANTHER" id="PTHR15622">
    <property type="entry name" value="WD40 REPEAT PROTEIN"/>
    <property type="match status" value="1"/>
</dbReference>
<evidence type="ECO:0000259" key="7">
    <source>
        <dbReference type="Pfam" id="PF23389"/>
    </source>
</evidence>
<feature type="region of interest" description="Disordered" evidence="5">
    <location>
        <begin position="67"/>
        <end position="88"/>
    </location>
</feature>
<feature type="repeat" description="WD" evidence="4">
    <location>
        <begin position="191"/>
        <end position="232"/>
    </location>
</feature>
<proteinExistence type="predicted"/>
<accession>D6TIL7</accession>
<keyword evidence="9" id="KW-1185">Reference proteome</keyword>
<feature type="repeat" description="WD" evidence="4">
    <location>
        <begin position="274"/>
        <end position="315"/>
    </location>
</feature>
<feature type="repeat" description="WD" evidence="4">
    <location>
        <begin position="409"/>
        <end position="434"/>
    </location>
</feature>
<dbReference type="Gene3D" id="2.130.10.10">
    <property type="entry name" value="YVTN repeat-like/Quinoprotein amine dehydrogenase"/>
    <property type="match status" value="3"/>
</dbReference>
<feature type="repeat" description="WD" evidence="4">
    <location>
        <begin position="236"/>
        <end position="273"/>
    </location>
</feature>
<protein>
    <submittedName>
        <fullName evidence="8">WD40 repeat, subgroup</fullName>
    </submittedName>
</protein>
<evidence type="ECO:0000313" key="8">
    <source>
        <dbReference type="EMBL" id="EFH89274.1"/>
    </source>
</evidence>
<dbReference type="PROSITE" id="PS50082">
    <property type="entry name" value="WD_REPEATS_2"/>
    <property type="match status" value="6"/>
</dbReference>
<dbReference type="InParanoid" id="D6TIL7"/>
<dbReference type="eggNOG" id="COG2319">
    <property type="taxonomic scope" value="Bacteria"/>
</dbReference>
<dbReference type="InterPro" id="IPR051983">
    <property type="entry name" value="WSB_SOCS-box_domain"/>
</dbReference>
<reference evidence="8 9" key="1">
    <citation type="journal article" date="2011" name="Stand. Genomic Sci.">
        <title>Non-contiguous finished genome sequence and contextual data of the filamentous soil bacterium Ktedonobacter racemifer type strain (SOSP1-21).</title>
        <authorList>
            <person name="Chang Y.J."/>
            <person name="Land M."/>
            <person name="Hauser L."/>
            <person name="Chertkov O."/>
            <person name="Del Rio T.G."/>
            <person name="Nolan M."/>
            <person name="Copeland A."/>
            <person name="Tice H."/>
            <person name="Cheng J.F."/>
            <person name="Lucas S."/>
            <person name="Han C."/>
            <person name="Goodwin L."/>
            <person name="Pitluck S."/>
            <person name="Ivanova N."/>
            <person name="Ovchinikova G."/>
            <person name="Pati A."/>
            <person name="Chen A."/>
            <person name="Palaniappan K."/>
            <person name="Mavromatis K."/>
            <person name="Liolios K."/>
            <person name="Brettin T."/>
            <person name="Fiebig A."/>
            <person name="Rohde M."/>
            <person name="Abt B."/>
            <person name="Goker M."/>
            <person name="Detter J.C."/>
            <person name="Woyke T."/>
            <person name="Bristow J."/>
            <person name="Eisen J.A."/>
            <person name="Markowitz V."/>
            <person name="Hugenholtz P."/>
            <person name="Kyrpides N.C."/>
            <person name="Klenk H.P."/>
            <person name="Lapidus A."/>
        </authorList>
    </citation>
    <scope>NUCLEOTIDE SEQUENCE [LARGE SCALE GENOMIC DNA]</scope>
    <source>
        <strain evidence="9">DSM 44963</strain>
    </source>
</reference>
<dbReference type="PROSITE" id="PS50294">
    <property type="entry name" value="WD_REPEATS_REGION"/>
    <property type="match status" value="5"/>
</dbReference>
<dbReference type="SUPFAM" id="SSF50978">
    <property type="entry name" value="WD40 repeat-like"/>
    <property type="match status" value="1"/>
</dbReference>
<keyword evidence="6" id="KW-0812">Transmembrane</keyword>
<dbReference type="InterPro" id="IPR015943">
    <property type="entry name" value="WD40/YVTN_repeat-like_dom_sf"/>
</dbReference>
<dbReference type="CDD" id="cd00200">
    <property type="entry name" value="WD40"/>
    <property type="match status" value="1"/>
</dbReference>
<dbReference type="SMART" id="SM00320">
    <property type="entry name" value="WD40"/>
    <property type="match status" value="7"/>
</dbReference>
<keyword evidence="2" id="KW-0677">Repeat</keyword>
<evidence type="ECO:0000256" key="4">
    <source>
        <dbReference type="PROSITE-ProRule" id="PRU00221"/>
    </source>
</evidence>
<keyword evidence="6" id="KW-0472">Membrane</keyword>
<keyword evidence="6" id="KW-1133">Transmembrane helix</keyword>
<gene>
    <name evidence="8" type="ORF">Krac_10819</name>
</gene>
<dbReference type="InterPro" id="IPR036322">
    <property type="entry name" value="WD40_repeat_dom_sf"/>
</dbReference>
<dbReference type="InterPro" id="IPR001680">
    <property type="entry name" value="WD40_rpt"/>
</dbReference>
<evidence type="ECO:0000256" key="3">
    <source>
        <dbReference type="ARBA" id="ARBA00022786"/>
    </source>
</evidence>
<feature type="repeat" description="WD" evidence="4">
    <location>
        <begin position="358"/>
        <end position="399"/>
    </location>
</feature>
<dbReference type="GO" id="GO:0000209">
    <property type="term" value="P:protein polyubiquitination"/>
    <property type="evidence" value="ECO:0007669"/>
    <property type="project" value="TreeGrafter"/>
</dbReference>
<feature type="transmembrane region" description="Helical" evidence="6">
    <location>
        <begin position="93"/>
        <end position="113"/>
    </location>
</feature>
<dbReference type="Proteomes" id="UP000004508">
    <property type="component" value="Unassembled WGS sequence"/>
</dbReference>
<dbReference type="Pfam" id="PF23389">
    <property type="entry name" value="Beta-prop_WDR19_1st"/>
    <property type="match status" value="1"/>
</dbReference>
<feature type="domain" description="WDR19 first beta-propeller" evidence="7">
    <location>
        <begin position="200"/>
        <end position="356"/>
    </location>
</feature>
<dbReference type="RefSeq" id="WP_007905761.1">
    <property type="nucleotide sequence ID" value="NZ_ADVG01000001.1"/>
</dbReference>
<evidence type="ECO:0000256" key="5">
    <source>
        <dbReference type="SAM" id="MobiDB-lite"/>
    </source>
</evidence>
<dbReference type="AlphaFoldDB" id="D6TIL7"/>
<dbReference type="InterPro" id="IPR019775">
    <property type="entry name" value="WD40_repeat_CS"/>
</dbReference>
<keyword evidence="1 4" id="KW-0853">WD repeat</keyword>
<name>D6TIL7_KTERA</name>
<evidence type="ECO:0000256" key="2">
    <source>
        <dbReference type="ARBA" id="ARBA00022737"/>
    </source>
</evidence>
<evidence type="ECO:0000256" key="1">
    <source>
        <dbReference type="ARBA" id="ARBA00022574"/>
    </source>
</evidence>
<evidence type="ECO:0000313" key="9">
    <source>
        <dbReference type="Proteomes" id="UP000004508"/>
    </source>
</evidence>
<organism evidence="8 9">
    <name type="scientific">Ktedonobacter racemifer DSM 44963</name>
    <dbReference type="NCBI Taxonomy" id="485913"/>
    <lineage>
        <taxon>Bacteria</taxon>
        <taxon>Bacillati</taxon>
        <taxon>Chloroflexota</taxon>
        <taxon>Ktedonobacteria</taxon>
        <taxon>Ktedonobacterales</taxon>
        <taxon>Ktedonobacteraceae</taxon>
        <taxon>Ktedonobacter</taxon>
    </lineage>
</organism>
<dbReference type="OrthoDB" id="142730at2"/>
<dbReference type="EMBL" id="ADVG01000001">
    <property type="protein sequence ID" value="EFH89274.1"/>
    <property type="molecule type" value="Genomic_DNA"/>
</dbReference>
<dbReference type="Pfam" id="PF00400">
    <property type="entry name" value="WD40"/>
    <property type="match status" value="2"/>
</dbReference>
<keyword evidence="3" id="KW-0833">Ubl conjugation pathway</keyword>
<dbReference type="PROSITE" id="PS00678">
    <property type="entry name" value="WD_REPEATS_1"/>
    <property type="match status" value="3"/>
</dbReference>
<feature type="repeat" description="WD" evidence="4">
    <location>
        <begin position="316"/>
        <end position="357"/>
    </location>
</feature>
<sequence length="434" mass="47412">MERRTCKKCGEAVDSNATFCGKCGLLVRDPNREGTTEQSLIILAQPTGTQNRPSISSPRQHIAGATTFPVDSSAAPHTPLPQRQPRRRSRRSALAWCSATALFLGASGSVAYFQRDTLLRRAQTWLHPTTTQAHTGIGTLRYRYPGGEGSVGSVSWSPTSSRIASAAGPQDLKGGHIHVWDAFTGQNDQVYARHTKNVQTVAWSPDGKFLASAGSDNTVRIWDAHSLRTLQVWHASDTIWEVSWSPGSDFLAAAINDGTVNVWNTQSGRSAYTYRGHQDVVYSVAWSPDGGKIASGSWDHTVHIWDLNADHAASIYTEHDNKVTAIAWSNDSAFIVSGSSDTTVQVWNAATGQTRQVYREHNGVIQAVAWSPDGRQIVSSSADNTVKLWDPTRSTSIYTYLPEGLTPWTLAWSPDSKFVATGLLDGHVQVWQAR</sequence>